<evidence type="ECO:0000256" key="1">
    <source>
        <dbReference type="ARBA" id="ARBA00004651"/>
    </source>
</evidence>
<dbReference type="RefSeq" id="WP_377733211.1">
    <property type="nucleotide sequence ID" value="NZ_JBHSRI010000007.1"/>
</dbReference>
<dbReference type="Proteomes" id="UP001596170">
    <property type="component" value="Unassembled WGS sequence"/>
</dbReference>
<proteinExistence type="inferred from homology"/>
<keyword evidence="2" id="KW-1003">Cell membrane</keyword>
<evidence type="ECO:0000259" key="9">
    <source>
        <dbReference type="Pfam" id="PF12704"/>
    </source>
</evidence>
<evidence type="ECO:0000259" key="8">
    <source>
        <dbReference type="Pfam" id="PF02687"/>
    </source>
</evidence>
<name>A0ABW1L869_9BACL</name>
<comment type="subcellular location">
    <subcellularLocation>
        <location evidence="1">Cell membrane</location>
        <topology evidence="1">Multi-pass membrane protein</topology>
    </subcellularLocation>
</comment>
<dbReference type="InterPro" id="IPR050250">
    <property type="entry name" value="Macrolide_Exporter_MacB"/>
</dbReference>
<evidence type="ECO:0000256" key="4">
    <source>
        <dbReference type="ARBA" id="ARBA00022989"/>
    </source>
</evidence>
<feature type="domain" description="ABC3 transporter permease C-terminal" evidence="8">
    <location>
        <begin position="290"/>
        <end position="419"/>
    </location>
</feature>
<dbReference type="InterPro" id="IPR025857">
    <property type="entry name" value="MacB_PCD"/>
</dbReference>
<feature type="transmembrane region" description="Helical" evidence="7">
    <location>
        <begin position="341"/>
        <end position="361"/>
    </location>
</feature>
<feature type="transmembrane region" description="Helical" evidence="7">
    <location>
        <begin position="21"/>
        <end position="45"/>
    </location>
</feature>
<sequence>MSFKDQIDFICQHMKKNKLRVFMTVLAATMGCAFLIVLASVGFGLHKTMTDEMMSNQILTEVQIYGREDGDNIVTTADQQKIREIENVNAVVSRTYVDGVTNISMNDRTGQGDVQLTNLKEEEKANLALSEGKMPTKSNEIVIGFHFAQRLLTEAELASQSEEEIPDGYTESMIGKTISLELTPLTEEKSEPKTWDFVVTGISKEPTKDWMVDLRVLIDESYRTEFHEFTQPEVPMEEVYFEIFVYADDIQYVGAITDTLKNDGYNVYSITEEMETLDLFFTALKAGLLFVGTIAVLISSIGIFNTMTMAVTERTREIGVMKAIGANPKLIQRLFLIESTWIGVLGTIIAVTLSYGISYLANWIIPEIVMNIVAEEGMEDIGVTISLIPWQLVAIASFISIGVAMVSGWRPARKATKIDVIQALRQEL</sequence>
<reference evidence="11" key="1">
    <citation type="journal article" date="2019" name="Int. J. Syst. Evol. Microbiol.">
        <title>The Global Catalogue of Microorganisms (GCM) 10K type strain sequencing project: providing services to taxonomists for standard genome sequencing and annotation.</title>
        <authorList>
            <consortium name="The Broad Institute Genomics Platform"/>
            <consortium name="The Broad Institute Genome Sequencing Center for Infectious Disease"/>
            <person name="Wu L."/>
            <person name="Ma J."/>
        </authorList>
    </citation>
    <scope>NUCLEOTIDE SEQUENCE [LARGE SCALE GENOMIC DNA]</scope>
    <source>
        <strain evidence="11">CCUG 54527</strain>
    </source>
</reference>
<dbReference type="Pfam" id="PF02687">
    <property type="entry name" value="FtsX"/>
    <property type="match status" value="1"/>
</dbReference>
<feature type="transmembrane region" description="Helical" evidence="7">
    <location>
        <begin position="381"/>
        <end position="406"/>
    </location>
</feature>
<evidence type="ECO:0000256" key="2">
    <source>
        <dbReference type="ARBA" id="ARBA00022475"/>
    </source>
</evidence>
<keyword evidence="5 7" id="KW-0472">Membrane</keyword>
<dbReference type="EMBL" id="JBHSRI010000007">
    <property type="protein sequence ID" value="MFC6039127.1"/>
    <property type="molecule type" value="Genomic_DNA"/>
</dbReference>
<dbReference type="Pfam" id="PF12704">
    <property type="entry name" value="MacB_PCD"/>
    <property type="match status" value="1"/>
</dbReference>
<feature type="transmembrane region" description="Helical" evidence="7">
    <location>
        <begin position="279"/>
        <end position="304"/>
    </location>
</feature>
<evidence type="ECO:0000256" key="3">
    <source>
        <dbReference type="ARBA" id="ARBA00022692"/>
    </source>
</evidence>
<evidence type="ECO:0000256" key="5">
    <source>
        <dbReference type="ARBA" id="ARBA00023136"/>
    </source>
</evidence>
<dbReference type="PANTHER" id="PTHR30572">
    <property type="entry name" value="MEMBRANE COMPONENT OF TRANSPORTER-RELATED"/>
    <property type="match status" value="1"/>
</dbReference>
<organism evidence="10 11">
    <name type="scientific">Paenisporosarcina macmurdoensis</name>
    <dbReference type="NCBI Taxonomy" id="212659"/>
    <lineage>
        <taxon>Bacteria</taxon>
        <taxon>Bacillati</taxon>
        <taxon>Bacillota</taxon>
        <taxon>Bacilli</taxon>
        <taxon>Bacillales</taxon>
        <taxon>Caryophanaceae</taxon>
        <taxon>Paenisporosarcina</taxon>
    </lineage>
</organism>
<evidence type="ECO:0000313" key="11">
    <source>
        <dbReference type="Proteomes" id="UP001596170"/>
    </source>
</evidence>
<evidence type="ECO:0000313" key="10">
    <source>
        <dbReference type="EMBL" id="MFC6039127.1"/>
    </source>
</evidence>
<gene>
    <name evidence="10" type="ORF">ACFPYN_06715</name>
</gene>
<evidence type="ECO:0000256" key="7">
    <source>
        <dbReference type="SAM" id="Phobius"/>
    </source>
</evidence>
<dbReference type="PROSITE" id="PS51257">
    <property type="entry name" value="PROKAR_LIPOPROTEIN"/>
    <property type="match status" value="1"/>
</dbReference>
<evidence type="ECO:0000256" key="6">
    <source>
        <dbReference type="ARBA" id="ARBA00038076"/>
    </source>
</evidence>
<protein>
    <submittedName>
        <fullName evidence="10">ABC transporter permease</fullName>
    </submittedName>
</protein>
<dbReference type="PANTHER" id="PTHR30572:SF4">
    <property type="entry name" value="ABC TRANSPORTER PERMEASE YTRF"/>
    <property type="match status" value="1"/>
</dbReference>
<dbReference type="InterPro" id="IPR003838">
    <property type="entry name" value="ABC3_permease_C"/>
</dbReference>
<keyword evidence="11" id="KW-1185">Reference proteome</keyword>
<comment type="similarity">
    <text evidence="6">Belongs to the ABC-4 integral membrane protein family.</text>
</comment>
<comment type="caution">
    <text evidence="10">The sequence shown here is derived from an EMBL/GenBank/DDBJ whole genome shotgun (WGS) entry which is preliminary data.</text>
</comment>
<keyword evidence="4 7" id="KW-1133">Transmembrane helix</keyword>
<keyword evidence="3 7" id="KW-0812">Transmembrane</keyword>
<accession>A0ABW1L869</accession>
<feature type="domain" description="MacB-like periplasmic core" evidence="9">
    <location>
        <begin position="22"/>
        <end position="252"/>
    </location>
</feature>